<name>A0A1T5J6W5_9BACT</name>
<organism evidence="1 2">
    <name type="scientific">Ohtaekwangia koreensis</name>
    <dbReference type="NCBI Taxonomy" id="688867"/>
    <lineage>
        <taxon>Bacteria</taxon>
        <taxon>Pseudomonadati</taxon>
        <taxon>Bacteroidota</taxon>
        <taxon>Cytophagia</taxon>
        <taxon>Cytophagales</taxon>
        <taxon>Fulvivirgaceae</taxon>
        <taxon>Ohtaekwangia</taxon>
    </lineage>
</organism>
<dbReference type="RefSeq" id="WP_159453601.1">
    <property type="nucleotide sequence ID" value="NZ_FUZU01000001.1"/>
</dbReference>
<accession>A0A1T5J6W5</accession>
<evidence type="ECO:0000313" key="2">
    <source>
        <dbReference type="Proteomes" id="UP000190961"/>
    </source>
</evidence>
<keyword evidence="2" id="KW-1185">Reference proteome</keyword>
<protein>
    <submittedName>
        <fullName evidence="1">Uncharacterized protein</fullName>
    </submittedName>
</protein>
<proteinExistence type="predicted"/>
<dbReference type="Proteomes" id="UP000190961">
    <property type="component" value="Unassembled WGS sequence"/>
</dbReference>
<dbReference type="EMBL" id="FUZU01000001">
    <property type="protein sequence ID" value="SKC46973.1"/>
    <property type="molecule type" value="Genomic_DNA"/>
</dbReference>
<evidence type="ECO:0000313" key="1">
    <source>
        <dbReference type="EMBL" id="SKC46973.1"/>
    </source>
</evidence>
<gene>
    <name evidence="1" type="ORF">SAMN05660236_0811</name>
</gene>
<dbReference type="AlphaFoldDB" id="A0A1T5J6W5"/>
<sequence length="47" mass="5499">MPAAFDRKIEHYRAKKVNEAVKLTDSFSIELGDKKNERSTWFIDLSL</sequence>
<reference evidence="1 2" key="1">
    <citation type="submission" date="2017-02" db="EMBL/GenBank/DDBJ databases">
        <authorList>
            <person name="Peterson S.W."/>
        </authorList>
    </citation>
    <scope>NUCLEOTIDE SEQUENCE [LARGE SCALE GENOMIC DNA]</scope>
    <source>
        <strain evidence="1 2">DSM 25262</strain>
    </source>
</reference>